<protein>
    <submittedName>
        <fullName evidence="1">Uncharacterized protein</fullName>
    </submittedName>
</protein>
<dbReference type="Proteomes" id="UP000009168">
    <property type="component" value="Unassembled WGS sequence"/>
</dbReference>
<dbReference type="InParanoid" id="W7XE39"/>
<name>W7XE39_TETTS</name>
<dbReference type="KEGG" id="tet:TTHERM_000842568"/>
<organism evidence="1 2">
    <name type="scientific">Tetrahymena thermophila (strain SB210)</name>
    <dbReference type="NCBI Taxonomy" id="312017"/>
    <lineage>
        <taxon>Eukaryota</taxon>
        <taxon>Sar</taxon>
        <taxon>Alveolata</taxon>
        <taxon>Ciliophora</taxon>
        <taxon>Intramacronucleata</taxon>
        <taxon>Oligohymenophorea</taxon>
        <taxon>Hymenostomatida</taxon>
        <taxon>Tetrahymenina</taxon>
        <taxon>Tetrahymenidae</taxon>
        <taxon>Tetrahymena</taxon>
    </lineage>
</organism>
<accession>W7XE39</accession>
<dbReference type="EMBL" id="GG662249">
    <property type="protein sequence ID" value="EWS71129.1"/>
    <property type="molecule type" value="Genomic_DNA"/>
</dbReference>
<evidence type="ECO:0000313" key="2">
    <source>
        <dbReference type="Proteomes" id="UP000009168"/>
    </source>
</evidence>
<keyword evidence="2" id="KW-1185">Reference proteome</keyword>
<dbReference type="RefSeq" id="XP_012656337.1">
    <property type="nucleotide sequence ID" value="XM_012800883.1"/>
</dbReference>
<dbReference type="GeneID" id="24440889"/>
<reference evidence="2" key="1">
    <citation type="journal article" date="2006" name="PLoS Biol.">
        <title>Macronuclear genome sequence of the ciliate Tetrahymena thermophila, a model eukaryote.</title>
        <authorList>
            <person name="Eisen J.A."/>
            <person name="Coyne R.S."/>
            <person name="Wu M."/>
            <person name="Wu D."/>
            <person name="Thiagarajan M."/>
            <person name="Wortman J.R."/>
            <person name="Badger J.H."/>
            <person name="Ren Q."/>
            <person name="Amedeo P."/>
            <person name="Jones K.M."/>
            <person name="Tallon L.J."/>
            <person name="Delcher A.L."/>
            <person name="Salzberg S.L."/>
            <person name="Silva J.C."/>
            <person name="Haas B.J."/>
            <person name="Majoros W.H."/>
            <person name="Farzad M."/>
            <person name="Carlton J.M."/>
            <person name="Smith R.K. Jr."/>
            <person name="Garg J."/>
            <person name="Pearlman R.E."/>
            <person name="Karrer K.M."/>
            <person name="Sun L."/>
            <person name="Manning G."/>
            <person name="Elde N.C."/>
            <person name="Turkewitz A.P."/>
            <person name="Asai D.J."/>
            <person name="Wilkes D.E."/>
            <person name="Wang Y."/>
            <person name="Cai H."/>
            <person name="Collins K."/>
            <person name="Stewart B.A."/>
            <person name="Lee S.R."/>
            <person name="Wilamowska K."/>
            <person name="Weinberg Z."/>
            <person name="Ruzzo W.L."/>
            <person name="Wloga D."/>
            <person name="Gaertig J."/>
            <person name="Frankel J."/>
            <person name="Tsao C.-C."/>
            <person name="Gorovsky M.A."/>
            <person name="Keeling P.J."/>
            <person name="Waller R.F."/>
            <person name="Patron N.J."/>
            <person name="Cherry J.M."/>
            <person name="Stover N.A."/>
            <person name="Krieger C.J."/>
            <person name="del Toro C."/>
            <person name="Ryder H.F."/>
            <person name="Williamson S.C."/>
            <person name="Barbeau R.A."/>
            <person name="Hamilton E.P."/>
            <person name="Orias E."/>
        </authorList>
    </citation>
    <scope>NUCLEOTIDE SEQUENCE [LARGE SCALE GENOMIC DNA]</scope>
    <source>
        <strain evidence="2">SB210</strain>
    </source>
</reference>
<sequence length="282" mass="34474">MIKKKTILILLSILYKRKGVEDQVLIRVKTINDQSLIKCFYQLKFIIKIQNIYLNICIKYSYYIQKQNQCFFIWYLFSFNYIKRIFFHKFGFNQLINQLFFRQKILKKKQLKIINLGINLFLQQKMVKKHHIIMLHQVFLSGTLFVESFQQSFAHHHLYNKRHSEINYFVLFDFHGRDSKNEQMKKQKLFQVKIFNMPFRFTGFQPIVSQKLYSIYLGSGVYNTCQVYYFFFLRSKQTNNQSQMKKDLYWLKKLSKFKNQKTFKYFVIKMKTNIISDKHAQS</sequence>
<dbReference type="AlphaFoldDB" id="W7XE39"/>
<evidence type="ECO:0000313" key="1">
    <source>
        <dbReference type="EMBL" id="EWS71129.1"/>
    </source>
</evidence>
<gene>
    <name evidence="1" type="ORF">TTHERM_000842568</name>
</gene>
<proteinExistence type="predicted"/>